<evidence type="ECO:0000313" key="4">
    <source>
        <dbReference type="EMBL" id="KAK3368961.1"/>
    </source>
</evidence>
<keyword evidence="2" id="KW-1133">Transmembrane helix</keyword>
<dbReference type="EMBL" id="JAULSN010000006">
    <property type="protein sequence ID" value="KAK3368961.1"/>
    <property type="molecule type" value="Genomic_DNA"/>
</dbReference>
<feature type="compositionally biased region" description="Basic and acidic residues" evidence="1">
    <location>
        <begin position="380"/>
        <end position="390"/>
    </location>
</feature>
<keyword evidence="5" id="KW-1185">Reference proteome</keyword>
<keyword evidence="3" id="KW-0732">Signal</keyword>
<feature type="chain" id="PRO_5042140636" evidence="3">
    <location>
        <begin position="21"/>
        <end position="622"/>
    </location>
</feature>
<dbReference type="Proteomes" id="UP001287356">
    <property type="component" value="Unassembled WGS sequence"/>
</dbReference>
<sequence length="622" mass="69594">MRGLPAAALLLVTALDLTASASLELSTAELLIVEDRLVSDSPPLEPTLQEPAEDYDETLIPFEVLSELELLRMQLAELQDEIVMREMYLEEIFPVVTVASDCSGLKCALKSIWRKASDAAASLYGGDDEDEASYGGHRGRWPHFRHPKHPHCPKFPHHGNHTHGNHTFPHPPWWHPHHGNHTHGNHTFPHPPWWHPHHGNHTHGNHTFPHPPWRRPHHPPPFGRHPPPFCRCDPPPHHRPGKHPGDGPHRDWPPHRRPGHPSDDPDRDHPPHRRPGPGDGPDEDWPPHGRPAHPGDGPHRDWPPHRRPGHPGDGPDRGHPPHRRPGPGDGPDEAWPPHGRPAHPGDGPDREWPPRRRPSHPGDVPDREQPPSRRPVPGDGPDRDWPPPRRPDHKPHHLSNGLGGAPLFHFLPIDGHMPSVSLQFLANTVWCLTPSQYAPPKSHRARNAVFLTIALAFILVVALLRKRRTARCSRLCAERRAARRQSCRDFFGRWSYGRRQLPVYEDEKAAMLHDEGFEHDEGTLAQEIASFRAAAELVDSMVAAEEGRALTQHKSMPPPPSPNASFAHLMSSVESNTEDPPAYEFSQGELDGQVVADGLQYMPSSIVNSGGGDEKILGDARE</sequence>
<name>A0AAE0K2S0_9PEZI</name>
<dbReference type="AlphaFoldDB" id="A0AAE0K2S0"/>
<protein>
    <submittedName>
        <fullName evidence="4">Uncharacterized protein</fullName>
    </submittedName>
</protein>
<keyword evidence="2" id="KW-0472">Membrane</keyword>
<feature type="transmembrane region" description="Helical" evidence="2">
    <location>
        <begin position="445"/>
        <end position="464"/>
    </location>
</feature>
<feature type="compositionally biased region" description="Basic and acidic residues" evidence="1">
    <location>
        <begin position="243"/>
        <end position="269"/>
    </location>
</feature>
<reference evidence="4" key="2">
    <citation type="submission" date="2023-06" db="EMBL/GenBank/DDBJ databases">
        <authorList>
            <consortium name="Lawrence Berkeley National Laboratory"/>
            <person name="Haridas S."/>
            <person name="Hensen N."/>
            <person name="Bonometti L."/>
            <person name="Westerberg I."/>
            <person name="Brannstrom I.O."/>
            <person name="Guillou S."/>
            <person name="Cros-Aarteil S."/>
            <person name="Calhoun S."/>
            <person name="Kuo A."/>
            <person name="Mondo S."/>
            <person name="Pangilinan J."/>
            <person name="Riley R."/>
            <person name="Labutti K."/>
            <person name="Andreopoulos B."/>
            <person name="Lipzen A."/>
            <person name="Chen C."/>
            <person name="Yanf M."/>
            <person name="Daum C."/>
            <person name="Ng V."/>
            <person name="Clum A."/>
            <person name="Steindorff A."/>
            <person name="Ohm R."/>
            <person name="Martin F."/>
            <person name="Silar P."/>
            <person name="Natvig D."/>
            <person name="Lalanne C."/>
            <person name="Gautier V."/>
            <person name="Ament-Velasquez S.L."/>
            <person name="Kruys A."/>
            <person name="Hutchinson M.I."/>
            <person name="Powell A.J."/>
            <person name="Barry K."/>
            <person name="Miller A.N."/>
            <person name="Grigoriev I.V."/>
            <person name="Debuchy R."/>
            <person name="Gladieux P."/>
            <person name="Thoren M.H."/>
            <person name="Johannesson H."/>
        </authorList>
    </citation>
    <scope>NUCLEOTIDE SEQUENCE</scope>
    <source>
        <strain evidence="4">CBS 958.72</strain>
    </source>
</reference>
<evidence type="ECO:0000313" key="5">
    <source>
        <dbReference type="Proteomes" id="UP001287356"/>
    </source>
</evidence>
<reference evidence="4" key="1">
    <citation type="journal article" date="2023" name="Mol. Phylogenet. Evol.">
        <title>Genome-scale phylogeny and comparative genomics of the fungal order Sordariales.</title>
        <authorList>
            <person name="Hensen N."/>
            <person name="Bonometti L."/>
            <person name="Westerberg I."/>
            <person name="Brannstrom I.O."/>
            <person name="Guillou S."/>
            <person name="Cros-Aarteil S."/>
            <person name="Calhoun S."/>
            <person name="Haridas S."/>
            <person name="Kuo A."/>
            <person name="Mondo S."/>
            <person name="Pangilinan J."/>
            <person name="Riley R."/>
            <person name="LaButti K."/>
            <person name="Andreopoulos B."/>
            <person name="Lipzen A."/>
            <person name="Chen C."/>
            <person name="Yan M."/>
            <person name="Daum C."/>
            <person name="Ng V."/>
            <person name="Clum A."/>
            <person name="Steindorff A."/>
            <person name="Ohm R.A."/>
            <person name="Martin F."/>
            <person name="Silar P."/>
            <person name="Natvig D.O."/>
            <person name="Lalanne C."/>
            <person name="Gautier V."/>
            <person name="Ament-Velasquez S.L."/>
            <person name="Kruys A."/>
            <person name="Hutchinson M.I."/>
            <person name="Powell A.J."/>
            <person name="Barry K."/>
            <person name="Miller A.N."/>
            <person name="Grigoriev I.V."/>
            <person name="Debuchy R."/>
            <person name="Gladieux P."/>
            <person name="Hiltunen Thoren M."/>
            <person name="Johannesson H."/>
        </authorList>
    </citation>
    <scope>NUCLEOTIDE SEQUENCE</scope>
    <source>
        <strain evidence="4">CBS 958.72</strain>
    </source>
</reference>
<accession>A0AAE0K2S0</accession>
<organism evidence="4 5">
    <name type="scientific">Lasiosphaeria ovina</name>
    <dbReference type="NCBI Taxonomy" id="92902"/>
    <lineage>
        <taxon>Eukaryota</taxon>
        <taxon>Fungi</taxon>
        <taxon>Dikarya</taxon>
        <taxon>Ascomycota</taxon>
        <taxon>Pezizomycotina</taxon>
        <taxon>Sordariomycetes</taxon>
        <taxon>Sordariomycetidae</taxon>
        <taxon>Sordariales</taxon>
        <taxon>Lasiosphaeriaceae</taxon>
        <taxon>Lasiosphaeria</taxon>
    </lineage>
</organism>
<evidence type="ECO:0000256" key="3">
    <source>
        <dbReference type="SAM" id="SignalP"/>
    </source>
</evidence>
<evidence type="ECO:0000256" key="2">
    <source>
        <dbReference type="SAM" id="Phobius"/>
    </source>
</evidence>
<proteinExistence type="predicted"/>
<comment type="caution">
    <text evidence="4">The sequence shown here is derived from an EMBL/GenBank/DDBJ whole genome shotgun (WGS) entry which is preliminary data.</text>
</comment>
<evidence type="ECO:0000256" key="1">
    <source>
        <dbReference type="SAM" id="MobiDB-lite"/>
    </source>
</evidence>
<keyword evidence="2" id="KW-0812">Transmembrane</keyword>
<gene>
    <name evidence="4" type="ORF">B0T24DRAFT_346067</name>
</gene>
<feature type="region of interest" description="Disordered" evidence="1">
    <location>
        <begin position="232"/>
        <end position="400"/>
    </location>
</feature>
<feature type="signal peptide" evidence="3">
    <location>
        <begin position="1"/>
        <end position="20"/>
    </location>
</feature>